<dbReference type="STRING" id="560819.SAMN05428998_103188"/>
<keyword evidence="7" id="KW-1185">Reference proteome</keyword>
<dbReference type="Proteomes" id="UP000192917">
    <property type="component" value="Unassembled WGS sequence"/>
</dbReference>
<dbReference type="Pfam" id="PF01614">
    <property type="entry name" value="IclR_C"/>
    <property type="match status" value="1"/>
</dbReference>
<feature type="domain" description="HTH iclR-type" evidence="4">
    <location>
        <begin position="28"/>
        <end position="90"/>
    </location>
</feature>
<keyword evidence="1" id="KW-0805">Transcription regulation</keyword>
<dbReference type="GO" id="GO:0045892">
    <property type="term" value="P:negative regulation of DNA-templated transcription"/>
    <property type="evidence" value="ECO:0007669"/>
    <property type="project" value="TreeGrafter"/>
</dbReference>
<evidence type="ECO:0000259" key="4">
    <source>
        <dbReference type="PROSITE" id="PS51077"/>
    </source>
</evidence>
<evidence type="ECO:0000256" key="1">
    <source>
        <dbReference type="ARBA" id="ARBA00023015"/>
    </source>
</evidence>
<dbReference type="PANTHER" id="PTHR30136:SF33">
    <property type="entry name" value="TRANSCRIPTIONAL REGULATORY PROTEIN"/>
    <property type="match status" value="1"/>
</dbReference>
<dbReference type="InterPro" id="IPR014757">
    <property type="entry name" value="Tscrpt_reg_IclR_C"/>
</dbReference>
<dbReference type="Pfam" id="PF09339">
    <property type="entry name" value="HTH_IclR"/>
    <property type="match status" value="1"/>
</dbReference>
<keyword evidence="2" id="KW-0238">DNA-binding</keyword>
<gene>
    <name evidence="6" type="ORF">SAMN05428998_103188</name>
</gene>
<dbReference type="PROSITE" id="PS51078">
    <property type="entry name" value="ICLR_ED"/>
    <property type="match status" value="1"/>
</dbReference>
<dbReference type="InterPro" id="IPR036390">
    <property type="entry name" value="WH_DNA-bd_sf"/>
</dbReference>
<dbReference type="SUPFAM" id="SSF46785">
    <property type="entry name" value="Winged helix' DNA-binding domain"/>
    <property type="match status" value="1"/>
</dbReference>
<keyword evidence="3" id="KW-0804">Transcription</keyword>
<evidence type="ECO:0000313" key="7">
    <source>
        <dbReference type="Proteomes" id="UP000192917"/>
    </source>
</evidence>
<evidence type="ECO:0000256" key="3">
    <source>
        <dbReference type="ARBA" id="ARBA00023163"/>
    </source>
</evidence>
<name>A0A1Y6BI70_9PROT</name>
<dbReference type="InterPro" id="IPR029016">
    <property type="entry name" value="GAF-like_dom_sf"/>
</dbReference>
<dbReference type="GO" id="GO:0003700">
    <property type="term" value="F:DNA-binding transcription factor activity"/>
    <property type="evidence" value="ECO:0007669"/>
    <property type="project" value="TreeGrafter"/>
</dbReference>
<proteinExistence type="predicted"/>
<evidence type="ECO:0000259" key="5">
    <source>
        <dbReference type="PROSITE" id="PS51078"/>
    </source>
</evidence>
<dbReference type="SMART" id="SM00346">
    <property type="entry name" value="HTH_ICLR"/>
    <property type="match status" value="1"/>
</dbReference>
<dbReference type="PANTHER" id="PTHR30136">
    <property type="entry name" value="HELIX-TURN-HELIX TRANSCRIPTIONAL REGULATOR, ICLR FAMILY"/>
    <property type="match status" value="1"/>
</dbReference>
<accession>A0A1Y6BI70</accession>
<dbReference type="Gene3D" id="1.10.10.10">
    <property type="entry name" value="Winged helix-like DNA-binding domain superfamily/Winged helix DNA-binding domain"/>
    <property type="match status" value="1"/>
</dbReference>
<organism evidence="6 7">
    <name type="scientific">Tistlia consotensis USBA 355</name>
    <dbReference type="NCBI Taxonomy" id="560819"/>
    <lineage>
        <taxon>Bacteria</taxon>
        <taxon>Pseudomonadati</taxon>
        <taxon>Pseudomonadota</taxon>
        <taxon>Alphaproteobacteria</taxon>
        <taxon>Rhodospirillales</taxon>
        <taxon>Rhodovibrionaceae</taxon>
        <taxon>Tistlia</taxon>
    </lineage>
</organism>
<sequence>MAGRERGPGHGRTAKAAHNRVEGDRKFVTALARGLDVLRAFQPHEGLLGNQEIAERTGLPKPTVSRLTYTLCTLGYLTHVTRLGKYQLAPGAITLGYAALANLGVRHAAHGFMEQAAEALSAQVGLGVLYRNSALYVDVSRGSATYRIQLDIGSRIPLAATAMGRALLVAMPEAQREARYAGFAERHPAEWPVLHEALEAAVEEYREYGFVTSTGEWRGDVHAVGVPLVAADGSGLFAFNCGGPPHQFPPERLRDEIGPAIAALARQVEDLLSGRRLPGTSGDWLAVAQARGGGKTGGRPPARKAG</sequence>
<protein>
    <submittedName>
        <fullName evidence="6">Transcriptional regulator, IclR family</fullName>
    </submittedName>
</protein>
<evidence type="ECO:0000313" key="6">
    <source>
        <dbReference type="EMBL" id="SMF04216.1"/>
    </source>
</evidence>
<feature type="domain" description="IclR-ED" evidence="5">
    <location>
        <begin position="91"/>
        <end position="274"/>
    </location>
</feature>
<dbReference type="InterPro" id="IPR050707">
    <property type="entry name" value="HTH_MetabolicPath_Reg"/>
</dbReference>
<dbReference type="AlphaFoldDB" id="A0A1Y6BI70"/>
<reference evidence="6 7" key="1">
    <citation type="submission" date="2017-04" db="EMBL/GenBank/DDBJ databases">
        <authorList>
            <person name="Afonso C.L."/>
            <person name="Miller P.J."/>
            <person name="Scott M.A."/>
            <person name="Spackman E."/>
            <person name="Goraichik I."/>
            <person name="Dimitrov K.M."/>
            <person name="Suarez D.L."/>
            <person name="Swayne D.E."/>
        </authorList>
    </citation>
    <scope>NUCLEOTIDE SEQUENCE [LARGE SCALE GENOMIC DNA]</scope>
    <source>
        <strain evidence="6 7">USBA 355</strain>
    </source>
</reference>
<dbReference type="GO" id="GO:0003677">
    <property type="term" value="F:DNA binding"/>
    <property type="evidence" value="ECO:0007669"/>
    <property type="project" value="UniProtKB-KW"/>
</dbReference>
<dbReference type="PROSITE" id="PS51077">
    <property type="entry name" value="HTH_ICLR"/>
    <property type="match status" value="1"/>
</dbReference>
<dbReference type="InterPro" id="IPR036388">
    <property type="entry name" value="WH-like_DNA-bd_sf"/>
</dbReference>
<dbReference type="SUPFAM" id="SSF55781">
    <property type="entry name" value="GAF domain-like"/>
    <property type="match status" value="1"/>
</dbReference>
<dbReference type="InterPro" id="IPR005471">
    <property type="entry name" value="Tscrpt_reg_IclR_N"/>
</dbReference>
<dbReference type="EMBL" id="FWZX01000003">
    <property type="protein sequence ID" value="SMF04216.1"/>
    <property type="molecule type" value="Genomic_DNA"/>
</dbReference>
<evidence type="ECO:0000256" key="2">
    <source>
        <dbReference type="ARBA" id="ARBA00023125"/>
    </source>
</evidence>
<dbReference type="Gene3D" id="3.30.450.40">
    <property type="match status" value="1"/>
</dbReference>